<evidence type="ECO:0000313" key="4">
    <source>
        <dbReference type="Proteomes" id="UP000233750"/>
    </source>
</evidence>
<evidence type="ECO:0000256" key="2">
    <source>
        <dbReference type="ARBA" id="ARBA00023163"/>
    </source>
</evidence>
<dbReference type="AlphaFoldDB" id="A0A2N3WLF8"/>
<gene>
    <name evidence="3" type="ORF">ATK30_5571</name>
</gene>
<sequence length="65" mass="7561">MPLSCPMTDEAAAYLLKNLRPAEHERFRRHLRVCIACRRETDELGPVVDLLRGLRPDRPEHRPAD</sequence>
<proteinExistence type="predicted"/>
<organism evidence="3 4">
    <name type="scientific">Amycolatopsis echigonensis</name>
    <dbReference type="NCBI Taxonomy" id="2576905"/>
    <lineage>
        <taxon>Bacteria</taxon>
        <taxon>Bacillati</taxon>
        <taxon>Actinomycetota</taxon>
        <taxon>Actinomycetes</taxon>
        <taxon>Pseudonocardiales</taxon>
        <taxon>Pseudonocardiaceae</taxon>
        <taxon>Amycolatopsis</taxon>
    </lineage>
</organism>
<evidence type="ECO:0000256" key="1">
    <source>
        <dbReference type="ARBA" id="ARBA00023015"/>
    </source>
</evidence>
<dbReference type="InterPro" id="IPR041916">
    <property type="entry name" value="Anti_sigma_zinc_sf"/>
</dbReference>
<accession>A0A2N3WLF8</accession>
<evidence type="ECO:0000313" key="3">
    <source>
        <dbReference type="EMBL" id="PKV94690.1"/>
    </source>
</evidence>
<dbReference type="Gene3D" id="1.10.10.1320">
    <property type="entry name" value="Anti-sigma factor, zinc-finger domain"/>
    <property type="match status" value="1"/>
</dbReference>
<dbReference type="EMBL" id="PJMY01000003">
    <property type="protein sequence ID" value="PKV94690.1"/>
    <property type="molecule type" value="Genomic_DNA"/>
</dbReference>
<keyword evidence="2" id="KW-0804">Transcription</keyword>
<name>A0A2N3WLF8_9PSEU</name>
<dbReference type="Proteomes" id="UP000233750">
    <property type="component" value="Unassembled WGS sequence"/>
</dbReference>
<protein>
    <submittedName>
        <fullName evidence="3">Uncharacterized protein</fullName>
    </submittedName>
</protein>
<comment type="caution">
    <text evidence="3">The sequence shown here is derived from an EMBL/GenBank/DDBJ whole genome shotgun (WGS) entry which is preliminary data.</text>
</comment>
<keyword evidence="4" id="KW-1185">Reference proteome</keyword>
<keyword evidence="1" id="KW-0805">Transcription regulation</keyword>
<reference evidence="3 4" key="1">
    <citation type="submission" date="2017-12" db="EMBL/GenBank/DDBJ databases">
        <title>Sequencing the genomes of 1000 Actinobacteria strains.</title>
        <authorList>
            <person name="Klenk H.-P."/>
        </authorList>
    </citation>
    <scope>NUCLEOTIDE SEQUENCE [LARGE SCALE GENOMIC DNA]</scope>
    <source>
        <strain evidence="3 4">DSM 45165</strain>
    </source>
</reference>